<feature type="active site" description="Proton donor/acceptor" evidence="7">
    <location>
        <position position="430"/>
    </location>
</feature>
<gene>
    <name evidence="9" type="ORF">EM308_06850</name>
</gene>
<evidence type="ECO:0000256" key="4">
    <source>
        <dbReference type="ARBA" id="ARBA00022960"/>
    </source>
</evidence>
<evidence type="ECO:0000256" key="7">
    <source>
        <dbReference type="PROSITE-ProRule" id="PRU01373"/>
    </source>
</evidence>
<keyword evidence="3" id="KW-0808">Transferase</keyword>
<dbReference type="Gene3D" id="1.10.101.10">
    <property type="entry name" value="PGBD-like superfamily/PGBD"/>
    <property type="match status" value="1"/>
</dbReference>
<feature type="domain" description="L,D-TPase catalytic" evidence="8">
    <location>
        <begin position="302"/>
        <end position="477"/>
    </location>
</feature>
<dbReference type="EMBL" id="CP017479">
    <property type="protein sequence ID" value="AOW11288.1"/>
    <property type="molecule type" value="Genomic_DNA"/>
</dbReference>
<keyword evidence="4 7" id="KW-0133">Cell shape</keyword>
<dbReference type="PANTHER" id="PTHR41533">
    <property type="entry name" value="L,D-TRANSPEPTIDASE HI_1667-RELATED"/>
    <property type="match status" value="1"/>
</dbReference>
<evidence type="ECO:0000256" key="5">
    <source>
        <dbReference type="ARBA" id="ARBA00022984"/>
    </source>
</evidence>
<dbReference type="PANTHER" id="PTHR41533:SF2">
    <property type="entry name" value="BLR7131 PROTEIN"/>
    <property type="match status" value="1"/>
</dbReference>
<comment type="pathway">
    <text evidence="1 7">Cell wall biogenesis; peptidoglycan biosynthesis.</text>
</comment>
<dbReference type="Pfam" id="PF01471">
    <property type="entry name" value="PG_binding_1"/>
    <property type="match status" value="1"/>
</dbReference>
<dbReference type="GO" id="GO:0004180">
    <property type="term" value="F:carboxypeptidase activity"/>
    <property type="evidence" value="ECO:0007669"/>
    <property type="project" value="UniProtKB-ARBA"/>
</dbReference>
<evidence type="ECO:0000256" key="3">
    <source>
        <dbReference type="ARBA" id="ARBA00022679"/>
    </source>
</evidence>
<dbReference type="InterPro" id="IPR002477">
    <property type="entry name" value="Peptidoglycan-bd-like"/>
</dbReference>
<evidence type="ECO:0000313" key="10">
    <source>
        <dbReference type="Proteomes" id="UP000175968"/>
    </source>
</evidence>
<evidence type="ECO:0000256" key="1">
    <source>
        <dbReference type="ARBA" id="ARBA00004752"/>
    </source>
</evidence>
<dbReference type="InterPro" id="IPR005490">
    <property type="entry name" value="LD_TPept_cat_dom"/>
</dbReference>
<dbReference type="KEGG" id="fgl:EM308_06850"/>
<dbReference type="InterPro" id="IPR036365">
    <property type="entry name" value="PGBD-like_sf"/>
</dbReference>
<proteinExistence type="inferred from homology"/>
<dbReference type="InterPro" id="IPR045380">
    <property type="entry name" value="LD_TPept_scaffold_dom"/>
</dbReference>
<dbReference type="InterPro" id="IPR052905">
    <property type="entry name" value="LD-transpeptidase_YkuD-like"/>
</dbReference>
<dbReference type="Gene3D" id="2.40.440.10">
    <property type="entry name" value="L,D-transpeptidase catalytic domain-like"/>
    <property type="match status" value="1"/>
</dbReference>
<keyword evidence="5 7" id="KW-0573">Peptidoglycan synthesis</keyword>
<dbReference type="Pfam" id="PF20142">
    <property type="entry name" value="Scaffold"/>
    <property type="match status" value="1"/>
</dbReference>
<evidence type="ECO:0000313" key="9">
    <source>
        <dbReference type="EMBL" id="AOW11288.1"/>
    </source>
</evidence>
<dbReference type="SUPFAM" id="SSF141523">
    <property type="entry name" value="L,D-transpeptidase catalytic domain-like"/>
    <property type="match status" value="1"/>
</dbReference>
<dbReference type="InterPro" id="IPR038063">
    <property type="entry name" value="Transpep_catalytic_dom"/>
</dbReference>
<name>A0AAC9I8V8_9FLAO</name>
<protein>
    <submittedName>
        <fullName evidence="9">Peptidoglycan-binding protein</fullName>
    </submittedName>
</protein>
<evidence type="ECO:0000256" key="2">
    <source>
        <dbReference type="ARBA" id="ARBA00005992"/>
    </source>
</evidence>
<dbReference type="Proteomes" id="UP000175968">
    <property type="component" value="Chromosome"/>
</dbReference>
<sequence>MNKFWVFIVFALLLSCKKELVINPDSFALTENMFKNDREGESLEIDTLLIAAFKSKSLMEFYKSRGFKTVWHSEKNRKIILVTIKKCEDEGLNPLDYNISKLESIEKNFTDLNDNEQVNYDLLLSYNFEKYLKHLHQGKLNPKNVYFNWDLHMDEFDTPAVLNTALEKDSLAGEIVKCQPQALTYKKLIAALEIINKFPEDTTDIIDTAYVMRHNHTDKAIITVKKKLIYWNDLDSVRLSSFYDDKTFEAVKKFQTRHGLYSDGVIGKGTIKALNFTKEERKHQIIANLERWRWYSRPFAPKYVLINIPDYSLNVVEDQNVTMSKRIVVGKNKRRTPVLTSVLQTVVFNPTWTVPPTILKEDIIPELIKDRNYLRKKGIGIYDSDSNEVDPYKWNEKKPRGYRYVQKPGYNNALGVVKINFPNRYSVYMHDTDHRDLFDRNFRSLSSGCIRVEKPLELVELLLADQKKYTKEKMDSIIETKKTLFVRLIKRYALYQWYWTAWSEDGELVFRDDIYNLDADLYSQLRN</sequence>
<dbReference type="Pfam" id="PF03734">
    <property type="entry name" value="YkuD"/>
    <property type="match status" value="1"/>
</dbReference>
<accession>A0AAC9I8V8</accession>
<dbReference type="CDD" id="cd16913">
    <property type="entry name" value="YkuD_like"/>
    <property type="match status" value="1"/>
</dbReference>
<comment type="similarity">
    <text evidence="2">Belongs to the YkuD family.</text>
</comment>
<dbReference type="GO" id="GO:0016740">
    <property type="term" value="F:transferase activity"/>
    <property type="evidence" value="ECO:0007669"/>
    <property type="project" value="UniProtKB-KW"/>
</dbReference>
<dbReference type="PROSITE" id="PS51257">
    <property type="entry name" value="PROKAR_LIPOPROTEIN"/>
    <property type="match status" value="1"/>
</dbReference>
<reference evidence="9 10" key="1">
    <citation type="submission" date="2016-10" db="EMBL/GenBank/DDBJ databases">
        <title>Flavobacterium gilvum sp. nov., isolated from stream water.</title>
        <authorList>
            <person name="Shin S.-K."/>
            <person name="Cho Y.-J."/>
            <person name="Yi H."/>
        </authorList>
    </citation>
    <scope>NUCLEOTIDE SEQUENCE [LARGE SCALE GENOMIC DNA]</scope>
    <source>
        <strain evidence="9 10">EM1308</strain>
    </source>
</reference>
<dbReference type="GO" id="GO:0071555">
    <property type="term" value="P:cell wall organization"/>
    <property type="evidence" value="ECO:0007669"/>
    <property type="project" value="UniProtKB-UniRule"/>
</dbReference>
<evidence type="ECO:0000256" key="6">
    <source>
        <dbReference type="ARBA" id="ARBA00023316"/>
    </source>
</evidence>
<dbReference type="GO" id="GO:0008360">
    <property type="term" value="P:regulation of cell shape"/>
    <property type="evidence" value="ECO:0007669"/>
    <property type="project" value="UniProtKB-UniRule"/>
</dbReference>
<keyword evidence="6 7" id="KW-0961">Cell wall biogenesis/degradation</keyword>
<dbReference type="AlphaFoldDB" id="A0AAC9I8V8"/>
<dbReference type="InterPro" id="IPR036366">
    <property type="entry name" value="PGBDSf"/>
</dbReference>
<dbReference type="SUPFAM" id="SSF47090">
    <property type="entry name" value="PGBD-like"/>
    <property type="match status" value="1"/>
</dbReference>
<organism evidence="9 10">
    <name type="scientific">Flavobacterium gilvum</name>
    <dbReference type="NCBI Taxonomy" id="1492737"/>
    <lineage>
        <taxon>Bacteria</taxon>
        <taxon>Pseudomonadati</taxon>
        <taxon>Bacteroidota</taxon>
        <taxon>Flavobacteriia</taxon>
        <taxon>Flavobacteriales</taxon>
        <taxon>Flavobacteriaceae</taxon>
        <taxon>Flavobacterium</taxon>
    </lineage>
</organism>
<keyword evidence="10" id="KW-1185">Reference proteome</keyword>
<feature type="active site" description="Nucleophile" evidence="7">
    <location>
        <position position="449"/>
    </location>
</feature>
<dbReference type="PROSITE" id="PS52029">
    <property type="entry name" value="LD_TPASE"/>
    <property type="match status" value="1"/>
</dbReference>
<dbReference type="GO" id="GO:0009252">
    <property type="term" value="P:peptidoglycan biosynthetic process"/>
    <property type="evidence" value="ECO:0007669"/>
    <property type="project" value="UniProtKB-KW"/>
</dbReference>
<evidence type="ECO:0000259" key="8">
    <source>
        <dbReference type="PROSITE" id="PS52029"/>
    </source>
</evidence>